<dbReference type="InterPro" id="IPR032675">
    <property type="entry name" value="LRR_dom_sf"/>
</dbReference>
<dbReference type="PROSITE" id="PS50262">
    <property type="entry name" value="G_PROTEIN_RECEP_F1_2"/>
    <property type="match status" value="1"/>
</dbReference>
<feature type="disulfide bond" evidence="12">
    <location>
        <begin position="724"/>
        <end position="742"/>
    </location>
</feature>
<feature type="domain" description="G-protein coupled receptors family 1 profile" evidence="15">
    <location>
        <begin position="1326"/>
        <end position="1614"/>
    </location>
</feature>
<keyword evidence="16" id="KW-1185">Reference proteome</keyword>
<feature type="transmembrane region" description="Helical" evidence="13">
    <location>
        <begin position="1435"/>
        <end position="1455"/>
    </location>
</feature>
<keyword evidence="10" id="KW-0675">Receptor</keyword>
<dbReference type="GO" id="GO:0005886">
    <property type="term" value="C:plasma membrane"/>
    <property type="evidence" value="ECO:0007669"/>
    <property type="project" value="UniProtKB-SubCell"/>
</dbReference>
<keyword evidence="3" id="KW-0433">Leucine-rich repeat</keyword>
<protein>
    <submittedName>
        <fullName evidence="17">Uncharacterized protein LOC110983154</fullName>
    </submittedName>
</protein>
<dbReference type="InterPro" id="IPR035914">
    <property type="entry name" value="Sperma_CUB_dom_sf"/>
</dbReference>
<dbReference type="PROSITE" id="PS51450">
    <property type="entry name" value="LRR"/>
    <property type="match status" value="1"/>
</dbReference>
<feature type="transmembrane region" description="Helical" evidence="13">
    <location>
        <begin position="1558"/>
        <end position="1582"/>
    </location>
</feature>
<name>A0A8B7YYT1_ACAPL</name>
<dbReference type="Pfam" id="PF00057">
    <property type="entry name" value="Ldl_recept_a"/>
    <property type="match status" value="4"/>
</dbReference>
<dbReference type="PANTHER" id="PTHR24372:SF77">
    <property type="entry name" value="G-PROTEIN COUPLED RECEPTORS FAMILY 1 PROFILE DOMAIN-CONTAINING PROTEIN"/>
    <property type="match status" value="1"/>
</dbReference>
<evidence type="ECO:0000256" key="6">
    <source>
        <dbReference type="ARBA" id="ARBA00022989"/>
    </source>
</evidence>
<feature type="transmembrane region" description="Helical" evidence="13">
    <location>
        <begin position="1594"/>
        <end position="1617"/>
    </location>
</feature>
<dbReference type="OMA" id="MPPLNLC"/>
<reference evidence="17" key="1">
    <citation type="submission" date="2025-08" db="UniProtKB">
        <authorList>
            <consortium name="RefSeq"/>
        </authorList>
    </citation>
    <scope>IDENTIFICATION</scope>
</reference>
<evidence type="ECO:0000256" key="12">
    <source>
        <dbReference type="PROSITE-ProRule" id="PRU00124"/>
    </source>
</evidence>
<dbReference type="GeneID" id="110983154"/>
<evidence type="ECO:0000256" key="11">
    <source>
        <dbReference type="ARBA" id="ARBA00023224"/>
    </source>
</evidence>
<dbReference type="PROSITE" id="PS01180">
    <property type="entry name" value="CUB"/>
    <property type="match status" value="2"/>
</dbReference>
<dbReference type="GO" id="GO:0009755">
    <property type="term" value="P:hormone-mediated signaling pathway"/>
    <property type="evidence" value="ECO:0007669"/>
    <property type="project" value="TreeGrafter"/>
</dbReference>
<gene>
    <name evidence="17" type="primary">LOC110983154</name>
</gene>
<evidence type="ECO:0000256" key="2">
    <source>
        <dbReference type="ARBA" id="ARBA00022475"/>
    </source>
</evidence>
<keyword evidence="4 13" id="KW-0812">Transmembrane</keyword>
<dbReference type="PROSITE" id="PS50068">
    <property type="entry name" value="LDLRA_2"/>
    <property type="match status" value="7"/>
</dbReference>
<evidence type="ECO:0000256" key="13">
    <source>
        <dbReference type="SAM" id="Phobius"/>
    </source>
</evidence>
<dbReference type="InterPro" id="IPR036055">
    <property type="entry name" value="LDL_receptor-like_sf"/>
</dbReference>
<keyword evidence="7" id="KW-0297">G-protein coupled receptor</keyword>
<sequence length="1658" mass="184227">MKSQRMANRGRRMKQLDVIFAALLIQGHCITVAKSKLACHDVFLSGANQTLTISSDKWEANTPPSHFSHEHYCWNVTTLDHLQLRMLCQYDMCFGEFRLSLFTPEFDERSWCPPSTPSDTFSSRNALLVELMVMTFKPTPPCEIRSVPDTNELACGPSNINFTGEYLVNVTNRNNRFLYCVWRVSSNSLGEFITFDVLDINTTFTSFSAVLLGTGLDIHNGSSLVHSISEGHARGTSYYVPGSHIWMVLRSHPRDVQDGPPTLRILLRSINGTDEAGVFQCGAGQMLCELDLKCLPQHVVCNGKVDCSDFSDERLSCDFCGSSNISIQHGEPVTILADFEKRPTAFFAIYPGFSPSIPVNSTSFERVVANHTGEPWQFPECVWRLAGPEGVRIHVDVVEAEGHRLLLTIWDSLDPESRLLVIDSETGIAPLPRTVFSSGTEIWVTSQESKPSVSWRRLKIRFIVSAYYATECDDEQYTCPSGRGCLEDISYKCDGTRDCSASGDELGCGNCDPKEFLCSWRGECVSGYKLCDGKADCQDYSDELLCGFCGNETIHMQPSLTYFVEHHHVTTQCLWIIVAQTGYQIQARILDTAYCKITFGAGSRLHSGSQGEVGNRAVRTVDNMLSGSLGMNKASAFPRSLSVNASKMWISNECHQDPYKDTETETLNISARQYAPVKCSEKEFACLSGLACIDQVSVCDGMADCPEYSDEFGCGECLPTEFSCLSGECIASNKKCNGWQDCTDLSDEFDCDPCDESFRDLSSNSIAVITSPGWNEDYRYPNRAQCLWNLVADVGNRIVLTFLEFSLEEGYDYLYIGNGNGSIDYFIKVTGERFPRSVASRGNTMFVKFFSDEIITDEGFRLWVQQKAADEVSCEDEYLKCDREDHICVQNDTSEYGHLMCYQDICGPRSLYVWHYPVPLESPGYPSNYPWGIYCVWNITSSKSKSILVTILDFQTERSKDVVEVRGSTLHGGQGMVFELRGTSKVRTMVFNCSWALVYFASDKTVSFQGFRLQILANFSANNETSCPDSDLFDCGDGSCVSPNARCDGFQDCQVDGSDEIGCDKIQCSDFFQCANSNRCIHWHNVCDGEPDCPAADDETNSECGKRCPEGCDCDVVTDSVQCRHGWSQTTIADIVQRTQTLYLSGGNYSVLNRGMFKNLSNLKGLWLPQNNITVILNGTFDGLQNLTLLDISENSISTIGSFVFSELENLDALIARNIFFDEIQSEAFNGLAELRTLVLTRGVPLNPSKPVGIRKNALSGLKKLKDLYVDNYRLCCDFVASVNGFELENCKTTEAMPPLNLCGNLMQNKLLRVAMWVLGLSALIGNAVVIVWRCCQGKTNGGKKRYSFLVLNLAISDFMMGVYMLIIAGADVYFGEKYSSVPSEWRSSPVCKIAGVISVLSSEASVFFVTLISIDSFLSIVFPFSGVRFREKSATGLVLTIWIAALSLSIWPTILTRDDSNVYGLSDVCIGLPLLTKPESYIVQEADIRNPLGSYTVAVQIGQGSQPVWTYSIVLFLGVNMVCFLIVLCSYVAIFVKVKRTAKRVRKTAHRSREIKMAAKMALIVGTDFACWMPVIIIGILSQSGAVHIGPEAYAWFVVFVLPINSSLNPYIYTLITAASEYLQARAVREEKLKLINEMKTRSMETLPSTGLDTALS</sequence>
<dbReference type="CDD" id="cd00112">
    <property type="entry name" value="LDLa"/>
    <property type="match status" value="7"/>
</dbReference>
<dbReference type="InterPro" id="IPR000859">
    <property type="entry name" value="CUB_dom"/>
</dbReference>
<dbReference type="Proteomes" id="UP000694845">
    <property type="component" value="Unplaced"/>
</dbReference>
<dbReference type="InterPro" id="IPR001611">
    <property type="entry name" value="Leu-rich_rpt"/>
</dbReference>
<dbReference type="PANTHER" id="PTHR24372">
    <property type="entry name" value="GLYCOPROTEIN HORMONE RECEPTOR"/>
    <property type="match status" value="1"/>
</dbReference>
<organism evidence="16 17">
    <name type="scientific">Acanthaster planci</name>
    <name type="common">Crown-of-thorns starfish</name>
    <dbReference type="NCBI Taxonomy" id="133434"/>
    <lineage>
        <taxon>Eukaryota</taxon>
        <taxon>Metazoa</taxon>
        <taxon>Echinodermata</taxon>
        <taxon>Eleutherozoa</taxon>
        <taxon>Asterozoa</taxon>
        <taxon>Asteroidea</taxon>
        <taxon>Valvatacea</taxon>
        <taxon>Valvatida</taxon>
        <taxon>Acanthasteridae</taxon>
        <taxon>Acanthaster</taxon>
    </lineage>
</organism>
<feature type="disulfide bond" evidence="12">
    <location>
        <begin position="699"/>
        <end position="714"/>
    </location>
</feature>
<evidence type="ECO:0000256" key="10">
    <source>
        <dbReference type="ARBA" id="ARBA00023170"/>
    </source>
</evidence>
<evidence type="ECO:0000313" key="16">
    <source>
        <dbReference type="Proteomes" id="UP000694845"/>
    </source>
</evidence>
<feature type="transmembrane region" description="Helical" evidence="13">
    <location>
        <begin position="1347"/>
        <end position="1374"/>
    </location>
</feature>
<evidence type="ECO:0000259" key="14">
    <source>
        <dbReference type="PROSITE" id="PS01180"/>
    </source>
</evidence>
<evidence type="ECO:0000256" key="1">
    <source>
        <dbReference type="ARBA" id="ARBA00004651"/>
    </source>
</evidence>
<dbReference type="InterPro" id="IPR003591">
    <property type="entry name" value="Leu-rich_rpt_typical-subtyp"/>
</dbReference>
<accession>A0A8B7YYT1</accession>
<dbReference type="PROSITE" id="PS01209">
    <property type="entry name" value="LDLRA_1"/>
    <property type="match status" value="3"/>
</dbReference>
<dbReference type="PRINTS" id="PR00261">
    <property type="entry name" value="LDLRECEPTOR"/>
</dbReference>
<feature type="domain" description="CUB" evidence="14">
    <location>
        <begin position="906"/>
        <end position="1018"/>
    </location>
</feature>
<dbReference type="SUPFAM" id="SSF49854">
    <property type="entry name" value="Spermadhesin, CUB domain"/>
    <property type="match status" value="2"/>
</dbReference>
<keyword evidence="11" id="KW-0807">Transducer</keyword>
<feature type="disulfide bond" evidence="12">
    <location>
        <begin position="1035"/>
        <end position="1053"/>
    </location>
</feature>
<dbReference type="Gene3D" id="3.80.10.10">
    <property type="entry name" value="Ribonuclease Inhibitor"/>
    <property type="match status" value="1"/>
</dbReference>
<dbReference type="Pfam" id="PF13855">
    <property type="entry name" value="LRR_8"/>
    <property type="match status" value="1"/>
</dbReference>
<dbReference type="RefSeq" id="XP_022097847.1">
    <property type="nucleotide sequence ID" value="XM_022242155.1"/>
</dbReference>
<dbReference type="Gene3D" id="1.20.1070.10">
    <property type="entry name" value="Rhodopsin 7-helix transmembrane proteins"/>
    <property type="match status" value="1"/>
</dbReference>
<keyword evidence="6 13" id="KW-1133">Transmembrane helix</keyword>
<dbReference type="InterPro" id="IPR023415">
    <property type="entry name" value="LDLR_class-A_CS"/>
</dbReference>
<keyword evidence="5" id="KW-0677">Repeat</keyword>
<dbReference type="Gene3D" id="4.10.400.10">
    <property type="entry name" value="Low-density Lipoprotein Receptor"/>
    <property type="match status" value="6"/>
</dbReference>
<feature type="domain" description="CUB" evidence="14">
    <location>
        <begin position="754"/>
        <end position="867"/>
    </location>
</feature>
<dbReference type="Gene3D" id="2.60.120.290">
    <property type="entry name" value="Spermadhesin, CUB domain"/>
    <property type="match status" value="2"/>
</dbReference>
<feature type="transmembrane region" description="Helical" evidence="13">
    <location>
        <begin position="1314"/>
        <end position="1335"/>
    </location>
</feature>
<feature type="transmembrane region" description="Helical" evidence="13">
    <location>
        <begin position="1394"/>
        <end position="1423"/>
    </location>
</feature>
<dbReference type="InterPro" id="IPR002172">
    <property type="entry name" value="LDrepeatLR_classA_rpt"/>
</dbReference>
<dbReference type="GO" id="GO:0007189">
    <property type="term" value="P:adenylate cyclase-activating G protein-coupled receptor signaling pathway"/>
    <property type="evidence" value="ECO:0007669"/>
    <property type="project" value="TreeGrafter"/>
</dbReference>
<dbReference type="FunFam" id="1.20.1070.10:FF:000343">
    <property type="entry name" value="Uncharacterized protein"/>
    <property type="match status" value="1"/>
</dbReference>
<feature type="disulfide bond" evidence="12">
    <location>
        <begin position="717"/>
        <end position="729"/>
    </location>
</feature>
<dbReference type="SUPFAM" id="SSF52058">
    <property type="entry name" value="L domain-like"/>
    <property type="match status" value="1"/>
</dbReference>
<feature type="transmembrane region" description="Helical" evidence="13">
    <location>
        <begin position="1514"/>
        <end position="1537"/>
    </location>
</feature>
<dbReference type="SMART" id="SM00042">
    <property type="entry name" value="CUB"/>
    <property type="match status" value="2"/>
</dbReference>
<evidence type="ECO:0000256" key="3">
    <source>
        <dbReference type="ARBA" id="ARBA00022614"/>
    </source>
</evidence>
<evidence type="ECO:0000256" key="4">
    <source>
        <dbReference type="ARBA" id="ARBA00022692"/>
    </source>
</evidence>
<feature type="disulfide bond" evidence="12">
    <location>
        <begin position="531"/>
        <end position="546"/>
    </location>
</feature>
<dbReference type="KEGG" id="aplc:110983154"/>
<evidence type="ECO:0000259" key="15">
    <source>
        <dbReference type="PROSITE" id="PS50262"/>
    </source>
</evidence>
<dbReference type="SMART" id="SM00369">
    <property type="entry name" value="LRR_TYP"/>
    <property type="match status" value="2"/>
</dbReference>
<feature type="disulfide bond" evidence="12">
    <location>
        <begin position="493"/>
        <end position="508"/>
    </location>
</feature>
<feature type="disulfide bond" evidence="12">
    <location>
        <begin position="736"/>
        <end position="751"/>
    </location>
</feature>
<dbReference type="SUPFAM" id="SSF81321">
    <property type="entry name" value="Family A G protein-coupled receptor-like"/>
    <property type="match status" value="1"/>
</dbReference>
<dbReference type="InterPro" id="IPR017452">
    <property type="entry name" value="GPCR_Rhodpsn_7TM"/>
</dbReference>
<evidence type="ECO:0000256" key="7">
    <source>
        <dbReference type="ARBA" id="ARBA00023040"/>
    </source>
</evidence>
<evidence type="ECO:0000256" key="5">
    <source>
        <dbReference type="ARBA" id="ARBA00022737"/>
    </source>
</evidence>
<comment type="subcellular location">
    <subcellularLocation>
        <location evidence="1">Cell membrane</location>
        <topology evidence="1">Multi-pass membrane protein</topology>
    </subcellularLocation>
</comment>
<proteinExistence type="predicted"/>
<dbReference type="SMART" id="SM00192">
    <property type="entry name" value="LDLa"/>
    <property type="match status" value="7"/>
</dbReference>
<keyword evidence="8 13" id="KW-0472">Membrane</keyword>
<keyword evidence="9 12" id="KW-1015">Disulfide bond</keyword>
<dbReference type="InterPro" id="IPR000276">
    <property type="entry name" value="GPCR_Rhodpsn"/>
</dbReference>
<feature type="disulfide bond" evidence="12">
    <location>
        <begin position="1068"/>
        <end position="1080"/>
    </location>
</feature>
<dbReference type="SUPFAM" id="SSF57424">
    <property type="entry name" value="LDL receptor-like module"/>
    <property type="match status" value="6"/>
</dbReference>
<dbReference type="Pfam" id="PF00431">
    <property type="entry name" value="CUB"/>
    <property type="match status" value="2"/>
</dbReference>
<dbReference type="Pfam" id="PF00001">
    <property type="entry name" value="7tm_1"/>
    <property type="match status" value="2"/>
</dbReference>
<dbReference type="CDD" id="cd00041">
    <property type="entry name" value="CUB"/>
    <property type="match status" value="2"/>
</dbReference>
<dbReference type="OrthoDB" id="2019384at2759"/>
<evidence type="ECO:0000256" key="8">
    <source>
        <dbReference type="ARBA" id="ARBA00023136"/>
    </source>
</evidence>
<keyword evidence="2" id="KW-1003">Cell membrane</keyword>
<evidence type="ECO:0000313" key="17">
    <source>
        <dbReference type="RefSeq" id="XP_022097847.1"/>
    </source>
</evidence>
<comment type="caution">
    <text evidence="12">Lacks conserved residue(s) required for the propagation of feature annotation.</text>
</comment>
<dbReference type="GO" id="GO:0008528">
    <property type="term" value="F:G protein-coupled peptide receptor activity"/>
    <property type="evidence" value="ECO:0007669"/>
    <property type="project" value="TreeGrafter"/>
</dbReference>
<evidence type="ECO:0000256" key="9">
    <source>
        <dbReference type="ARBA" id="ARBA00023157"/>
    </source>
</evidence>